<evidence type="ECO:0000259" key="8">
    <source>
        <dbReference type="Pfam" id="PF13567"/>
    </source>
</evidence>
<dbReference type="PANTHER" id="PTHR30619">
    <property type="entry name" value="DNA INTERNALIZATION/COMPETENCE PROTEIN COMEC/REC2"/>
    <property type="match status" value="1"/>
</dbReference>
<evidence type="ECO:0000313" key="10">
    <source>
        <dbReference type="Proteomes" id="UP000541425"/>
    </source>
</evidence>
<feature type="transmembrane region" description="Helical" evidence="6">
    <location>
        <begin position="243"/>
        <end position="262"/>
    </location>
</feature>
<feature type="domain" description="ComEC/Rec2-related protein" evidence="7">
    <location>
        <begin position="219"/>
        <end position="478"/>
    </location>
</feature>
<accession>A0A7W5YE93</accession>
<evidence type="ECO:0000256" key="1">
    <source>
        <dbReference type="ARBA" id="ARBA00004651"/>
    </source>
</evidence>
<feature type="transmembrane region" description="Helical" evidence="6">
    <location>
        <begin position="63"/>
        <end position="82"/>
    </location>
</feature>
<evidence type="ECO:0000313" key="9">
    <source>
        <dbReference type="EMBL" id="MBB3703104.1"/>
    </source>
</evidence>
<dbReference type="Pfam" id="PF03772">
    <property type="entry name" value="Competence"/>
    <property type="match status" value="1"/>
</dbReference>
<keyword evidence="5 6" id="KW-0472">Membrane</keyword>
<keyword evidence="3 6" id="KW-0812">Transmembrane</keyword>
<dbReference type="AlphaFoldDB" id="A0A7W5YE93"/>
<evidence type="ECO:0000259" key="7">
    <source>
        <dbReference type="Pfam" id="PF03772"/>
    </source>
</evidence>
<protein>
    <submittedName>
        <fullName evidence="9">Competence protein ComEC</fullName>
    </submittedName>
</protein>
<feature type="transmembrane region" description="Helical" evidence="6">
    <location>
        <begin position="373"/>
        <end position="397"/>
    </location>
</feature>
<dbReference type="InterPro" id="IPR025405">
    <property type="entry name" value="DUF4131"/>
</dbReference>
<comment type="caution">
    <text evidence="9">The sequence shown here is derived from an EMBL/GenBank/DDBJ whole genome shotgun (WGS) entry which is preliminary data.</text>
</comment>
<dbReference type="PANTHER" id="PTHR30619:SF1">
    <property type="entry name" value="RECOMBINATION PROTEIN 2"/>
    <property type="match status" value="1"/>
</dbReference>
<dbReference type="Proteomes" id="UP000541425">
    <property type="component" value="Unassembled WGS sequence"/>
</dbReference>
<dbReference type="EMBL" id="JACICA010000008">
    <property type="protein sequence ID" value="MBB3703104.1"/>
    <property type="molecule type" value="Genomic_DNA"/>
</dbReference>
<feature type="transmembrane region" description="Helical" evidence="6">
    <location>
        <begin position="38"/>
        <end position="56"/>
    </location>
</feature>
<dbReference type="InterPro" id="IPR004477">
    <property type="entry name" value="ComEC_N"/>
</dbReference>
<feature type="transmembrane region" description="Helical" evidence="6">
    <location>
        <begin position="12"/>
        <end position="32"/>
    </location>
</feature>
<dbReference type="InterPro" id="IPR052159">
    <property type="entry name" value="Competence_DNA_uptake"/>
</dbReference>
<comment type="subcellular location">
    <subcellularLocation>
        <location evidence="1">Cell membrane</location>
        <topology evidence="1">Multi-pass membrane protein</topology>
    </subcellularLocation>
</comment>
<feature type="transmembrane region" description="Helical" evidence="6">
    <location>
        <begin position="343"/>
        <end position="361"/>
    </location>
</feature>
<feature type="transmembrane region" description="Helical" evidence="6">
    <location>
        <begin position="318"/>
        <end position="337"/>
    </location>
</feature>
<feature type="transmembrane region" description="Helical" evidence="6">
    <location>
        <begin position="269"/>
        <end position="286"/>
    </location>
</feature>
<reference evidence="9 10" key="1">
    <citation type="submission" date="2020-08" db="EMBL/GenBank/DDBJ databases">
        <title>Genomic Encyclopedia of Type Strains, Phase IV (KMG-IV): sequencing the most valuable type-strain genomes for metagenomic binning, comparative biology and taxonomic classification.</title>
        <authorList>
            <person name="Goeker M."/>
        </authorList>
    </citation>
    <scope>NUCLEOTIDE SEQUENCE [LARGE SCALE GENOMIC DNA]</scope>
    <source>
        <strain evidence="9 10">DSM 22548</strain>
    </source>
</reference>
<keyword evidence="4 6" id="KW-1133">Transmembrane helix</keyword>
<sequence>MQNLRKPTFSNICFDTPLLPTSILLGAGILIGDIAFPYIRSLLLPLVCIVISLLLSAIYFRKVALFCIGSALILFGVFRLSINRIDDIHEWPKEKQIYIGTIRSVPKEKEKNWIADVWIGKEKVRATLLKSKNQPHLGDKILLNTQIEQPHNNGNPGEFDYATYLRRQDYKGVCFCYADNWKISETTESLSFLQKGRERLIRQYKDYLDGEDLAVIAAMTLGEKSLLTSDTKDLFSETGTSHILALSGLHLGILFMLVFYLLRHTRKRFQRVILTGITLLLIWMFVGLVGAPMSLCRAALMSTIGLIAGCLRRNVKAIDCLSLAVVTILLISPQAIFDIGFQLSASAVMGIVIISPILPRFRFVEKYKILQVIYKLLITSLCAQIGTAPLVGLYFHIFPTYSILSSIIVIPLASIILLTSLLFFLIPFAQPFLAISLHSSIRVLKHSLTFINEFPYSHIDIYPSIFIVAIIYLLIYQIYSFILTHRSWKIYGISFYVILLFIATIINIEQHKLSPQIIIYNLYKCPNIHFINKNNNSQIWLSDSVQNSEKLIFIKKTFWKEYQLNPKTITTSLKTSRKYNYFRFHEKTIIVLQENMPYKASGQINIDILYICKGYKQQLDNALKYIIPKLIIIDNSLSDFYRKRLIKDASKNAIEIYDIKKQGAYILDLDKKEANKGF</sequence>
<evidence type="ECO:0000256" key="2">
    <source>
        <dbReference type="ARBA" id="ARBA00022475"/>
    </source>
</evidence>
<evidence type="ECO:0000256" key="6">
    <source>
        <dbReference type="SAM" id="Phobius"/>
    </source>
</evidence>
<evidence type="ECO:0000256" key="4">
    <source>
        <dbReference type="ARBA" id="ARBA00022989"/>
    </source>
</evidence>
<dbReference type="RefSeq" id="WP_183697103.1">
    <property type="nucleotide sequence ID" value="NZ_JACICA010000008.1"/>
</dbReference>
<feature type="transmembrane region" description="Helical" evidence="6">
    <location>
        <begin position="461"/>
        <end position="482"/>
    </location>
</feature>
<dbReference type="NCBIfam" id="TIGR00360">
    <property type="entry name" value="ComEC_N-term"/>
    <property type="match status" value="1"/>
</dbReference>
<evidence type="ECO:0000256" key="3">
    <source>
        <dbReference type="ARBA" id="ARBA00022692"/>
    </source>
</evidence>
<dbReference type="Pfam" id="PF13567">
    <property type="entry name" value="DUF4131"/>
    <property type="match status" value="1"/>
</dbReference>
<evidence type="ECO:0000256" key="5">
    <source>
        <dbReference type="ARBA" id="ARBA00023136"/>
    </source>
</evidence>
<proteinExistence type="predicted"/>
<dbReference type="GO" id="GO:0005886">
    <property type="term" value="C:plasma membrane"/>
    <property type="evidence" value="ECO:0007669"/>
    <property type="project" value="UniProtKB-SubCell"/>
</dbReference>
<keyword evidence="2" id="KW-1003">Cell membrane</keyword>
<organism evidence="9 10">
    <name type="scientific">Alloprevotella rava</name>
    <dbReference type="NCBI Taxonomy" id="671218"/>
    <lineage>
        <taxon>Bacteria</taxon>
        <taxon>Pseudomonadati</taxon>
        <taxon>Bacteroidota</taxon>
        <taxon>Bacteroidia</taxon>
        <taxon>Bacteroidales</taxon>
        <taxon>Prevotellaceae</taxon>
        <taxon>Alloprevotella</taxon>
    </lineage>
</organism>
<name>A0A7W5YE93_9BACT</name>
<feature type="transmembrane region" description="Helical" evidence="6">
    <location>
        <begin position="403"/>
        <end position="426"/>
    </location>
</feature>
<feature type="domain" description="DUF4131" evidence="8">
    <location>
        <begin position="43"/>
        <end position="175"/>
    </location>
</feature>
<feature type="transmembrane region" description="Helical" evidence="6">
    <location>
        <begin position="488"/>
        <end position="508"/>
    </location>
</feature>
<gene>
    <name evidence="9" type="ORF">FHS60_001582</name>
</gene>